<feature type="compositionally biased region" description="Pro residues" evidence="6">
    <location>
        <begin position="228"/>
        <end position="241"/>
    </location>
</feature>
<evidence type="ECO:0000256" key="3">
    <source>
        <dbReference type="ARBA" id="ARBA00022737"/>
    </source>
</evidence>
<feature type="compositionally biased region" description="Basic and acidic residues" evidence="6">
    <location>
        <begin position="293"/>
        <end position="307"/>
    </location>
</feature>
<evidence type="ECO:0000313" key="10">
    <source>
        <dbReference type="Proteomes" id="UP001105220"/>
    </source>
</evidence>
<feature type="region of interest" description="Disordered" evidence="6">
    <location>
        <begin position="396"/>
        <end position="417"/>
    </location>
</feature>
<evidence type="ECO:0000259" key="8">
    <source>
        <dbReference type="PROSITE" id="PS50940"/>
    </source>
</evidence>
<keyword evidence="4" id="KW-1015">Disulfide bond</keyword>
<dbReference type="VEuPathDB" id="VectorBase:ACON2_036778"/>
<accession>A0A6E8W8P9</accession>
<evidence type="ECO:0000256" key="6">
    <source>
        <dbReference type="SAM" id="MobiDB-lite"/>
    </source>
</evidence>
<dbReference type="Gene3D" id="2.170.140.10">
    <property type="entry name" value="Chitin binding domain"/>
    <property type="match status" value="3"/>
</dbReference>
<dbReference type="EnsemblMetazoa" id="ACON028219-RA">
    <property type="protein sequence ID" value="ACON028219-PA"/>
    <property type="gene ID" value="ACON028219"/>
</dbReference>
<feature type="signal peptide" evidence="7">
    <location>
        <begin position="1"/>
        <end position="19"/>
    </location>
</feature>
<dbReference type="GO" id="GO:0005576">
    <property type="term" value="C:extracellular region"/>
    <property type="evidence" value="ECO:0007669"/>
    <property type="project" value="InterPro"/>
</dbReference>
<feature type="compositionally biased region" description="Low complexity" evidence="6">
    <location>
        <begin position="308"/>
        <end position="335"/>
    </location>
</feature>
<dbReference type="PROSITE" id="PS50940">
    <property type="entry name" value="CHIT_BIND_II"/>
    <property type="match status" value="5"/>
</dbReference>
<feature type="region of interest" description="Disordered" evidence="6">
    <location>
        <begin position="213"/>
        <end position="241"/>
    </location>
</feature>
<keyword evidence="1" id="KW-0147">Chitin-binding</keyword>
<evidence type="ECO:0000313" key="9">
    <source>
        <dbReference type="EnsemblMetazoa" id="ACON028219-PA"/>
    </source>
</evidence>
<keyword evidence="3" id="KW-0677">Repeat</keyword>
<keyword evidence="10" id="KW-1185">Reference proteome</keyword>
<dbReference type="VEuPathDB" id="VectorBase:ACON028219"/>
<keyword evidence="2 7" id="KW-0732">Signal</keyword>
<evidence type="ECO:0000256" key="5">
    <source>
        <dbReference type="ARBA" id="ARBA00023180"/>
    </source>
</evidence>
<dbReference type="VEuPathDB" id="VectorBase:ACMO_011356"/>
<reference key="1">
    <citation type="journal article" date="2019" name="Genes (Basel)">
        <title>A High-Quality De novo Genome Assembly from a Single Mosquito Using PacBio Sequencing.</title>
        <authorList>
            <person name="Kingan S.B."/>
            <person name="Heaton H."/>
            <person name="Cudini J."/>
            <person name="Lambert C.C."/>
            <person name="Baybayan P."/>
            <person name="Galvin B.D."/>
            <person name="Durbin R."/>
            <person name="Korlach J."/>
            <person name="Lawniczak M.K.N."/>
        </authorList>
    </citation>
    <scope>NUCLEOTIDE SEQUENCE [LARGE SCALE GENOMIC DNA]</scope>
    <source>
        <strain>Mali-NIH</strain>
    </source>
</reference>
<dbReference type="Proteomes" id="UP001105220">
    <property type="component" value="Unplaced"/>
</dbReference>
<dbReference type="AlphaFoldDB" id="A0A6E8W8P9"/>
<feature type="chain" id="PRO_5026138124" description="Chitin-binding type-2 domain-containing protein" evidence="7">
    <location>
        <begin position="20"/>
        <end position="476"/>
    </location>
</feature>
<evidence type="ECO:0000256" key="4">
    <source>
        <dbReference type="ARBA" id="ARBA00023157"/>
    </source>
</evidence>
<evidence type="ECO:0000256" key="2">
    <source>
        <dbReference type="ARBA" id="ARBA00022729"/>
    </source>
</evidence>
<keyword evidence="5" id="KW-0325">Glycoprotein</keyword>
<dbReference type="InterPro" id="IPR002557">
    <property type="entry name" value="Chitin-bd_dom"/>
</dbReference>
<organism evidence="9 10">
    <name type="scientific">Anopheles coluzzii</name>
    <name type="common">African malaria mosquito</name>
    <dbReference type="NCBI Taxonomy" id="1518534"/>
    <lineage>
        <taxon>Eukaryota</taxon>
        <taxon>Metazoa</taxon>
        <taxon>Ecdysozoa</taxon>
        <taxon>Arthropoda</taxon>
        <taxon>Hexapoda</taxon>
        <taxon>Insecta</taxon>
        <taxon>Pterygota</taxon>
        <taxon>Neoptera</taxon>
        <taxon>Endopterygota</taxon>
        <taxon>Diptera</taxon>
        <taxon>Nematocera</taxon>
        <taxon>Culicoidea</taxon>
        <taxon>Culicidae</taxon>
        <taxon>Anophelinae</taxon>
        <taxon>Anopheles</taxon>
    </lineage>
</organism>
<dbReference type="InterPro" id="IPR036508">
    <property type="entry name" value="Chitin-bd_dom_sf"/>
</dbReference>
<sequence>MTKLLVFAGLCCLLGAGLASFQRQTKLIQGNFVPRNSSADRGRCEGQTDGTLFPSSNCSNFVSCEGGREVETGCLPEGTMYDYEREVCDHPEFVTCWTEENRCTGRENGTLIPATNCSNFIICMNELENEEVTCAPAGTLFDYQREVCDHPENVQCYEGGACAGRPDGSLAPSRNCSNFFRCENEDIAEEITCQPQGTLFDWQREVCDHPENVECAESGPTGNSTDAPPMPTSEPTRPPLDPDVPTDLCLFKVPLVDTIVTYSNLLKMNKKLCILLVLTVLCSATFAGKSKESSKEKSKEKSKENSGSKESASNESSSKEVTSTESPATTTASSSDRCAGQPDGTILPSLTTCANFVTCQGEVEASEATCVPSGTIFDSSRGVCDYEPNVVCTVEGETSTTVTEPSTEVPTTGPEPTQNELKGMCKGVIIDMIAHPGNCNKFIICVLGKPNIQSCGKNEVFYSDIKLCAFGNPKKC</sequence>
<feature type="domain" description="Chitin-binding type-2" evidence="8">
    <location>
        <begin position="422"/>
        <end position="476"/>
    </location>
</feature>
<feature type="domain" description="Chitin-binding type-2" evidence="8">
    <location>
        <begin position="100"/>
        <end position="158"/>
    </location>
</feature>
<feature type="region of interest" description="Disordered" evidence="6">
    <location>
        <begin position="293"/>
        <end position="341"/>
    </location>
</feature>
<dbReference type="Gene3D" id="3.20.20.80">
    <property type="entry name" value="Glycosidases"/>
    <property type="match status" value="2"/>
</dbReference>
<dbReference type="InterPro" id="IPR051940">
    <property type="entry name" value="Chitin_bind-dev_reg"/>
</dbReference>
<protein>
    <recommendedName>
        <fullName evidence="8">Chitin-binding type-2 domain-containing protein</fullName>
    </recommendedName>
</protein>
<name>A0A6E8W8P9_ANOCL</name>
<dbReference type="VEuPathDB" id="VectorBase:ACMO_002501"/>
<feature type="domain" description="Chitin-binding type-2" evidence="8">
    <location>
        <begin position="335"/>
        <end position="394"/>
    </location>
</feature>
<evidence type="ECO:0000256" key="1">
    <source>
        <dbReference type="ARBA" id="ARBA00022669"/>
    </source>
</evidence>
<dbReference type="PANTHER" id="PTHR23301">
    <property type="entry name" value="CHITIN BINDING PERITROPHIN-A"/>
    <property type="match status" value="1"/>
</dbReference>
<dbReference type="SUPFAM" id="SSF57625">
    <property type="entry name" value="Invertebrate chitin-binding proteins"/>
    <property type="match status" value="5"/>
</dbReference>
<dbReference type="Pfam" id="PF01607">
    <property type="entry name" value="CBM_14"/>
    <property type="match status" value="5"/>
</dbReference>
<proteinExistence type="predicted"/>
<evidence type="ECO:0000256" key="7">
    <source>
        <dbReference type="SAM" id="SignalP"/>
    </source>
</evidence>
<dbReference type="SMART" id="SM00494">
    <property type="entry name" value="ChtBD2"/>
    <property type="match status" value="5"/>
</dbReference>
<reference evidence="9" key="2">
    <citation type="submission" date="2020-05" db="UniProtKB">
        <authorList>
            <consortium name="EnsemblMetazoa"/>
        </authorList>
    </citation>
    <scope>IDENTIFICATION</scope>
    <source>
        <strain evidence="9">Ngousso</strain>
    </source>
</reference>
<dbReference type="GO" id="GO:0008061">
    <property type="term" value="F:chitin binding"/>
    <property type="evidence" value="ECO:0007669"/>
    <property type="project" value="UniProtKB-KW"/>
</dbReference>
<dbReference type="PANTHER" id="PTHR23301:SF0">
    <property type="entry name" value="CHITIN-BINDING TYPE-2 DOMAIN-CONTAINING PROTEIN-RELATED"/>
    <property type="match status" value="1"/>
</dbReference>
<feature type="domain" description="Chitin-binding type-2" evidence="8">
    <location>
        <begin position="159"/>
        <end position="217"/>
    </location>
</feature>
<feature type="domain" description="Chitin-binding type-2" evidence="8">
    <location>
        <begin position="41"/>
        <end position="98"/>
    </location>
</feature>
<dbReference type="VEuPathDB" id="VectorBase:ACON2_038820"/>